<accession>A0A3M0C481</accession>
<keyword evidence="4 6" id="KW-0689">Ribosomal protein</keyword>
<feature type="domain" description="Large ribosomal subunit protein uL6 alpha-beta" evidence="9">
    <location>
        <begin position="91"/>
        <end position="164"/>
    </location>
</feature>
<evidence type="ECO:0000256" key="3">
    <source>
        <dbReference type="ARBA" id="ARBA00022884"/>
    </source>
</evidence>
<dbReference type="AlphaFoldDB" id="A0A3M0C481"/>
<dbReference type="InterPro" id="IPR000702">
    <property type="entry name" value="Ribosomal_uL6-like"/>
</dbReference>
<dbReference type="PANTHER" id="PTHR11655:SF14">
    <property type="entry name" value="LARGE RIBOSOMAL SUBUNIT PROTEIN UL6M"/>
    <property type="match status" value="1"/>
</dbReference>
<dbReference type="SUPFAM" id="SSF56053">
    <property type="entry name" value="Ribosomal protein L6"/>
    <property type="match status" value="2"/>
</dbReference>
<dbReference type="Pfam" id="PF00347">
    <property type="entry name" value="Ribosomal_L6"/>
    <property type="match status" value="2"/>
</dbReference>
<dbReference type="OrthoDB" id="9805007at2"/>
<dbReference type="Gene3D" id="3.90.930.12">
    <property type="entry name" value="Ribosomal protein L6, alpha-beta domain"/>
    <property type="match status" value="2"/>
</dbReference>
<organism evidence="10 11">
    <name type="scientific">Eilatimonas milleporae</name>
    <dbReference type="NCBI Taxonomy" id="911205"/>
    <lineage>
        <taxon>Bacteria</taxon>
        <taxon>Pseudomonadati</taxon>
        <taxon>Pseudomonadota</taxon>
        <taxon>Alphaproteobacteria</taxon>
        <taxon>Kordiimonadales</taxon>
        <taxon>Kordiimonadaceae</taxon>
        <taxon>Eilatimonas</taxon>
    </lineage>
</organism>
<evidence type="ECO:0000313" key="11">
    <source>
        <dbReference type="Proteomes" id="UP000271227"/>
    </source>
</evidence>
<sequence>MSRIGKKPVDIPSGVTVTLNGTDLTVKGPKGELAMSFVPDVTVEHADNAITVTPSGETKQAKSMWGMQRTLVSNMIEGVTNGFSRKLEINGVGYRAQMKGKSLNLQLGYSHDIDFPVPEGIKIETPDQTTIVISGIDKQKVGQTAAKIREFRKPEPYKGKGIKYEGEYIFRKEGKKK</sequence>
<dbReference type="EMBL" id="REFR01000013">
    <property type="protein sequence ID" value="RMB04528.1"/>
    <property type="molecule type" value="Genomic_DNA"/>
</dbReference>
<evidence type="ECO:0000256" key="2">
    <source>
        <dbReference type="ARBA" id="ARBA00022730"/>
    </source>
</evidence>
<evidence type="ECO:0000256" key="8">
    <source>
        <dbReference type="RuleBase" id="RU003870"/>
    </source>
</evidence>
<comment type="caution">
    <text evidence="10">The sequence shown here is derived from an EMBL/GenBank/DDBJ whole genome shotgun (WGS) entry which is preliminary data.</text>
</comment>
<dbReference type="NCBIfam" id="TIGR03654">
    <property type="entry name" value="L6_bact"/>
    <property type="match status" value="1"/>
</dbReference>
<evidence type="ECO:0000313" key="10">
    <source>
        <dbReference type="EMBL" id="RMB04528.1"/>
    </source>
</evidence>
<dbReference type="PIRSF" id="PIRSF002162">
    <property type="entry name" value="Ribosomal_L6"/>
    <property type="match status" value="1"/>
</dbReference>
<dbReference type="FunCoup" id="A0A3M0C481">
    <property type="interactions" value="667"/>
</dbReference>
<dbReference type="GO" id="GO:0022625">
    <property type="term" value="C:cytosolic large ribosomal subunit"/>
    <property type="evidence" value="ECO:0007669"/>
    <property type="project" value="UniProtKB-UniRule"/>
</dbReference>
<gene>
    <name evidence="6" type="primary">rplF</name>
    <name evidence="10" type="ORF">BXY39_2793</name>
</gene>
<comment type="similarity">
    <text evidence="1 6 7">Belongs to the universal ribosomal protein uL6 family.</text>
</comment>
<dbReference type="InterPro" id="IPR002358">
    <property type="entry name" value="Ribosomal_uL6_CS"/>
</dbReference>
<keyword evidence="5 6" id="KW-0687">Ribonucleoprotein</keyword>
<evidence type="ECO:0000256" key="4">
    <source>
        <dbReference type="ARBA" id="ARBA00022980"/>
    </source>
</evidence>
<comment type="function">
    <text evidence="6 8">This protein binds to the 23S rRNA, and is important in its secondary structure. It is located near the subunit interface in the base of the L7/L12 stalk, and near the tRNA binding site of the peptidyltransferase center.</text>
</comment>
<keyword evidence="2 6" id="KW-0699">rRNA-binding</keyword>
<reference evidence="10 11" key="1">
    <citation type="submission" date="2018-10" db="EMBL/GenBank/DDBJ databases">
        <title>Genomic Encyclopedia of Archaeal and Bacterial Type Strains, Phase II (KMG-II): from individual species to whole genera.</title>
        <authorList>
            <person name="Goeker M."/>
        </authorList>
    </citation>
    <scope>NUCLEOTIDE SEQUENCE [LARGE SCALE GENOMIC DNA]</scope>
    <source>
        <strain evidence="10 11">DSM 25217</strain>
    </source>
</reference>
<feature type="domain" description="Large ribosomal subunit protein uL6 alpha-beta" evidence="9">
    <location>
        <begin position="11"/>
        <end position="82"/>
    </location>
</feature>
<evidence type="ECO:0000256" key="5">
    <source>
        <dbReference type="ARBA" id="ARBA00023274"/>
    </source>
</evidence>
<dbReference type="PANTHER" id="PTHR11655">
    <property type="entry name" value="60S/50S RIBOSOMAL PROTEIN L6/L9"/>
    <property type="match status" value="1"/>
</dbReference>
<dbReference type="PROSITE" id="PS00525">
    <property type="entry name" value="RIBOSOMAL_L6_1"/>
    <property type="match status" value="1"/>
</dbReference>
<comment type="subunit">
    <text evidence="6">Part of the 50S ribosomal subunit.</text>
</comment>
<dbReference type="FunFam" id="3.90.930.12:FF:000001">
    <property type="entry name" value="50S ribosomal protein L6"/>
    <property type="match status" value="1"/>
</dbReference>
<protein>
    <recommendedName>
        <fullName evidence="6">Large ribosomal subunit protein uL6</fullName>
    </recommendedName>
</protein>
<dbReference type="InterPro" id="IPR036789">
    <property type="entry name" value="Ribosomal_uL6-like_a/b-dom_sf"/>
</dbReference>
<keyword evidence="11" id="KW-1185">Reference proteome</keyword>
<dbReference type="PRINTS" id="PR00059">
    <property type="entry name" value="RIBOSOMALL6"/>
</dbReference>
<dbReference type="GO" id="GO:0003735">
    <property type="term" value="F:structural constituent of ribosome"/>
    <property type="evidence" value="ECO:0007669"/>
    <property type="project" value="UniProtKB-UniRule"/>
</dbReference>
<dbReference type="InParanoid" id="A0A3M0C481"/>
<dbReference type="FunFam" id="3.90.930.12:FF:000002">
    <property type="entry name" value="50S ribosomal protein L6"/>
    <property type="match status" value="1"/>
</dbReference>
<evidence type="ECO:0000259" key="9">
    <source>
        <dbReference type="Pfam" id="PF00347"/>
    </source>
</evidence>
<dbReference type="InterPro" id="IPR020040">
    <property type="entry name" value="Ribosomal_uL6_a/b-dom"/>
</dbReference>
<evidence type="ECO:0000256" key="6">
    <source>
        <dbReference type="HAMAP-Rule" id="MF_01365"/>
    </source>
</evidence>
<name>A0A3M0C481_9PROT</name>
<dbReference type="InterPro" id="IPR019906">
    <property type="entry name" value="Ribosomal_uL6_bac-type"/>
</dbReference>
<dbReference type="GO" id="GO:0002181">
    <property type="term" value="P:cytoplasmic translation"/>
    <property type="evidence" value="ECO:0007669"/>
    <property type="project" value="TreeGrafter"/>
</dbReference>
<keyword evidence="3 6" id="KW-0694">RNA-binding</keyword>
<dbReference type="RefSeq" id="WP_121939459.1">
    <property type="nucleotide sequence ID" value="NZ_REFR01000013.1"/>
</dbReference>
<dbReference type="HAMAP" id="MF_01365_B">
    <property type="entry name" value="Ribosomal_uL6_B"/>
    <property type="match status" value="1"/>
</dbReference>
<proteinExistence type="inferred from homology"/>
<dbReference type="Proteomes" id="UP000271227">
    <property type="component" value="Unassembled WGS sequence"/>
</dbReference>
<evidence type="ECO:0000256" key="1">
    <source>
        <dbReference type="ARBA" id="ARBA00009356"/>
    </source>
</evidence>
<evidence type="ECO:0000256" key="7">
    <source>
        <dbReference type="RuleBase" id="RU003869"/>
    </source>
</evidence>
<dbReference type="GO" id="GO:0019843">
    <property type="term" value="F:rRNA binding"/>
    <property type="evidence" value="ECO:0007669"/>
    <property type="project" value="UniProtKB-UniRule"/>
</dbReference>